<reference evidence="4 5" key="1">
    <citation type="journal article" date="2018" name="Int. J. Syst. Evol. Microbiol.">
        <title>Zhouia spongiae sp. nov., isolated from a marine sponge.</title>
        <authorList>
            <person name="Zhuang L."/>
            <person name="Lin B."/>
            <person name="Qin F."/>
            <person name="Luo L."/>
        </authorList>
    </citation>
    <scope>NUCLEOTIDE SEQUENCE [LARGE SCALE GENOMIC DNA]</scope>
    <source>
        <strain evidence="4 5">HN-Y44</strain>
    </source>
</reference>
<organism evidence="4 5">
    <name type="scientific">Zhouia spongiae</name>
    <dbReference type="NCBI Taxonomy" id="2202721"/>
    <lineage>
        <taxon>Bacteria</taxon>
        <taxon>Pseudomonadati</taxon>
        <taxon>Bacteroidota</taxon>
        <taxon>Flavobacteriia</taxon>
        <taxon>Flavobacteriales</taxon>
        <taxon>Flavobacteriaceae</taxon>
        <taxon>Zhouia</taxon>
    </lineage>
</organism>
<dbReference type="PANTHER" id="PTHR30273">
    <property type="entry name" value="PERIPLASMIC SIGNAL SENSOR AND SIGMA FACTOR ACTIVATOR FECR-RELATED"/>
    <property type="match status" value="1"/>
</dbReference>
<evidence type="ECO:0000256" key="1">
    <source>
        <dbReference type="SAM" id="Phobius"/>
    </source>
</evidence>
<sequence length="400" mass="45945">MSSKDINNIKSLFRKYIDDKISRKELDLLLDSIKKNAHKEELDTLLQEYWTHIPKNEKHKTSDKYDGLFEEYMIKDPKIRTLNKKKTSRKLFYRIASIITIIIGSTIFFSLINTAAPTQEKIHLSNSESITLTLQDGSVKVISENGNKIITDTSGELIISQEGNELQYKKRKQNKELVYNELNVPYGKHFDIVLSDGTKVKLNSGSSLNYPVAFLEGKNREVYLKGEAFFDVAKDIKHPFIVKANDINVQVLGTQFNISYYPEDPTIQTVLIEGSVNVNENNINNDGEVLTPGQMAEWSKTSKSFRIKEVDTEIYTSWIENKLVFKSTSFEIIKKKLERKFNIVIDCQYSTINEQVYTATFLNESIEDIMDAFQVDTPFDFVKENNKIVITKPSNTITNP</sequence>
<dbReference type="Pfam" id="PF16344">
    <property type="entry name" value="FecR_C"/>
    <property type="match status" value="1"/>
</dbReference>
<accession>A0ABY3YJE4</accession>
<dbReference type="Gene3D" id="2.60.120.1440">
    <property type="match status" value="1"/>
</dbReference>
<evidence type="ECO:0000313" key="5">
    <source>
        <dbReference type="Proteomes" id="UP000829476"/>
    </source>
</evidence>
<dbReference type="Pfam" id="PF04773">
    <property type="entry name" value="FecR"/>
    <property type="match status" value="1"/>
</dbReference>
<feature type="transmembrane region" description="Helical" evidence="1">
    <location>
        <begin position="91"/>
        <end position="112"/>
    </location>
</feature>
<keyword evidence="1" id="KW-0812">Transmembrane</keyword>
<dbReference type="Gene3D" id="3.55.50.30">
    <property type="match status" value="1"/>
</dbReference>
<name>A0ABY3YJE4_9FLAO</name>
<dbReference type="EMBL" id="CP094326">
    <property type="protein sequence ID" value="UNY97924.1"/>
    <property type="molecule type" value="Genomic_DNA"/>
</dbReference>
<evidence type="ECO:0000259" key="2">
    <source>
        <dbReference type="Pfam" id="PF04773"/>
    </source>
</evidence>
<feature type="domain" description="Protein FecR C-terminal" evidence="3">
    <location>
        <begin position="322"/>
        <end position="390"/>
    </location>
</feature>
<protein>
    <submittedName>
        <fullName evidence="4">FecR family protein</fullName>
    </submittedName>
</protein>
<keyword evidence="5" id="KW-1185">Reference proteome</keyword>
<dbReference type="InterPro" id="IPR006860">
    <property type="entry name" value="FecR"/>
</dbReference>
<proteinExistence type="predicted"/>
<evidence type="ECO:0000313" key="4">
    <source>
        <dbReference type="EMBL" id="UNY97924.1"/>
    </source>
</evidence>
<feature type="domain" description="FecR protein" evidence="2">
    <location>
        <begin position="185"/>
        <end position="277"/>
    </location>
</feature>
<dbReference type="InterPro" id="IPR032508">
    <property type="entry name" value="FecR_C"/>
</dbReference>
<dbReference type="InterPro" id="IPR012373">
    <property type="entry name" value="Ferrdict_sens_TM"/>
</dbReference>
<dbReference type="Proteomes" id="UP000829476">
    <property type="component" value="Chromosome"/>
</dbReference>
<gene>
    <name evidence="4" type="ORF">MQE36_12610</name>
</gene>
<dbReference type="PANTHER" id="PTHR30273:SF2">
    <property type="entry name" value="PROTEIN FECR"/>
    <property type="match status" value="1"/>
</dbReference>
<dbReference type="RefSeq" id="WP_242936335.1">
    <property type="nucleotide sequence ID" value="NZ_CP094326.1"/>
</dbReference>
<evidence type="ECO:0000259" key="3">
    <source>
        <dbReference type="Pfam" id="PF16344"/>
    </source>
</evidence>
<keyword evidence="1" id="KW-0472">Membrane</keyword>
<keyword evidence="1" id="KW-1133">Transmembrane helix</keyword>